<organism evidence="19 20">
    <name type="scientific">Huiozyma naganishii (strain ATCC MYA-139 / BCRC 22969 / CBS 8797 / KCTC 17520 / NBRC 10181 / NCYC 3082 / Yp74L-3)</name>
    <name type="common">Yeast</name>
    <name type="synonym">Kazachstania naganishii</name>
    <dbReference type="NCBI Taxonomy" id="1071383"/>
    <lineage>
        <taxon>Eukaryota</taxon>
        <taxon>Fungi</taxon>
        <taxon>Dikarya</taxon>
        <taxon>Ascomycota</taxon>
        <taxon>Saccharomycotina</taxon>
        <taxon>Saccharomycetes</taxon>
        <taxon>Saccharomycetales</taxon>
        <taxon>Saccharomycetaceae</taxon>
        <taxon>Huiozyma</taxon>
    </lineage>
</organism>
<evidence type="ECO:0000256" key="11">
    <source>
        <dbReference type="ARBA" id="ARBA00025178"/>
    </source>
</evidence>
<reference evidence="19 20" key="1">
    <citation type="journal article" date="2011" name="Proc. Natl. Acad. Sci. U.S.A.">
        <title>Evolutionary erosion of yeast sex chromosomes by mating-type switching accidents.</title>
        <authorList>
            <person name="Gordon J.L."/>
            <person name="Armisen D."/>
            <person name="Proux-Wera E."/>
            <person name="Oheigeartaigh S.S."/>
            <person name="Byrne K.P."/>
            <person name="Wolfe K.H."/>
        </authorList>
    </citation>
    <scope>NUCLEOTIDE SEQUENCE [LARGE SCALE GENOMIC DNA]</scope>
    <source>
        <strain evidence="20">ATCC MYA-139 / BCRC 22969 / CBS 8797 / CCRC 22969 / KCTC 17520 / NBRC 10181 / NCYC 3082</strain>
    </source>
</reference>
<dbReference type="CDD" id="cd00167">
    <property type="entry name" value="SANT"/>
    <property type="match status" value="1"/>
</dbReference>
<dbReference type="PROSITE" id="PS50090">
    <property type="entry name" value="MYB_LIKE"/>
    <property type="match status" value="1"/>
</dbReference>
<feature type="region of interest" description="Disordered" evidence="16">
    <location>
        <begin position="488"/>
        <end position="514"/>
    </location>
</feature>
<evidence type="ECO:0000256" key="6">
    <source>
        <dbReference type="ARBA" id="ARBA00023015"/>
    </source>
</evidence>
<dbReference type="eggNOG" id="ENOG502RGMX">
    <property type="taxonomic scope" value="Eukaryota"/>
</dbReference>
<comment type="similarity">
    <text evidence="2">Belongs to the EAF1 family.</text>
</comment>
<evidence type="ECO:0000256" key="12">
    <source>
        <dbReference type="ARBA" id="ARBA00029670"/>
    </source>
</evidence>
<gene>
    <name evidence="19" type="primary">KNAG0C05030</name>
    <name evidence="19" type="ordered locus">KNAG_0C05030</name>
</gene>
<keyword evidence="9" id="KW-0234">DNA repair</keyword>
<evidence type="ECO:0000256" key="13">
    <source>
        <dbReference type="ARBA" id="ARBA00032084"/>
    </source>
</evidence>
<dbReference type="InterPro" id="IPR009057">
    <property type="entry name" value="Homeodomain-like_sf"/>
</dbReference>
<comment type="function">
    <text evidence="11">Component of the NuA4 histone acetyltransferase complex which is involved in transcriptional activation of selected genes principally by acetylation of nucleosomal histone H4 and H2A. The NuA4 complex is also involved in DNA repair.</text>
</comment>
<dbReference type="GO" id="GO:0035267">
    <property type="term" value="C:NuA4 histone acetyltransferase complex"/>
    <property type="evidence" value="ECO:0007669"/>
    <property type="project" value="EnsemblFungi"/>
</dbReference>
<feature type="compositionally biased region" description="Polar residues" evidence="16">
    <location>
        <begin position="1006"/>
        <end position="1025"/>
    </location>
</feature>
<keyword evidence="6" id="KW-0805">Transcription regulation</keyword>
<feature type="compositionally biased region" description="Polar residues" evidence="16">
    <location>
        <begin position="100"/>
        <end position="113"/>
    </location>
</feature>
<dbReference type="Pfam" id="PF07529">
    <property type="entry name" value="HSA"/>
    <property type="match status" value="1"/>
</dbReference>
<keyword evidence="7" id="KW-0010">Activator</keyword>
<evidence type="ECO:0000256" key="1">
    <source>
        <dbReference type="ARBA" id="ARBA00004123"/>
    </source>
</evidence>
<feature type="compositionally biased region" description="Low complexity" evidence="16">
    <location>
        <begin position="130"/>
        <end position="148"/>
    </location>
</feature>
<feature type="compositionally biased region" description="Polar residues" evidence="16">
    <location>
        <begin position="531"/>
        <end position="544"/>
    </location>
</feature>
<feature type="region of interest" description="Disordered" evidence="16">
    <location>
        <begin position="844"/>
        <end position="873"/>
    </location>
</feature>
<protein>
    <recommendedName>
        <fullName evidence="3">Chromatin modification-related protein EAF1</fullName>
    </recommendedName>
    <alternativeName>
        <fullName evidence="14">Chromatin modification-related protein eaf1</fullName>
    </alternativeName>
    <alternativeName>
        <fullName evidence="13 15">ESA1-associated factor 1</fullName>
    </alternativeName>
    <alternativeName>
        <fullName evidence="12">Vacuolar import and degradation protein 21</fullName>
    </alternativeName>
</protein>
<keyword evidence="20" id="KW-1185">Reference proteome</keyword>
<feature type="region of interest" description="Disordered" evidence="16">
    <location>
        <begin position="575"/>
        <end position="608"/>
    </location>
</feature>
<evidence type="ECO:0000313" key="19">
    <source>
        <dbReference type="EMBL" id="CCK69604.1"/>
    </source>
</evidence>
<comment type="subcellular location">
    <subcellularLocation>
        <location evidence="1">Nucleus</location>
    </subcellularLocation>
</comment>
<feature type="region of interest" description="Disordered" evidence="16">
    <location>
        <begin position="528"/>
        <end position="561"/>
    </location>
</feature>
<evidence type="ECO:0000256" key="3">
    <source>
        <dbReference type="ARBA" id="ARBA00018561"/>
    </source>
</evidence>
<feature type="compositionally biased region" description="Polar residues" evidence="16">
    <location>
        <begin position="582"/>
        <end position="603"/>
    </location>
</feature>
<evidence type="ECO:0000256" key="4">
    <source>
        <dbReference type="ARBA" id="ARBA00022763"/>
    </source>
</evidence>
<dbReference type="SMART" id="SM00573">
    <property type="entry name" value="HSA"/>
    <property type="match status" value="1"/>
</dbReference>
<feature type="compositionally biased region" description="Polar residues" evidence="16">
    <location>
        <begin position="174"/>
        <end position="185"/>
    </location>
</feature>
<keyword evidence="4" id="KW-0227">DNA damage</keyword>
<dbReference type="PANTHER" id="PTHR46459">
    <property type="entry name" value="E1A-BINDING PROTEIN P400-RELATED"/>
    <property type="match status" value="1"/>
</dbReference>
<feature type="region of interest" description="Disordered" evidence="16">
    <location>
        <begin position="89"/>
        <end position="193"/>
    </location>
</feature>
<dbReference type="InterPro" id="IPR001005">
    <property type="entry name" value="SANT/Myb"/>
</dbReference>
<dbReference type="Proteomes" id="UP000006310">
    <property type="component" value="Chromosome 3"/>
</dbReference>
<dbReference type="GeneID" id="34525284"/>
<dbReference type="GO" id="GO:0006281">
    <property type="term" value="P:DNA repair"/>
    <property type="evidence" value="ECO:0007669"/>
    <property type="project" value="UniProtKB-KW"/>
</dbReference>
<dbReference type="GO" id="GO:0065003">
    <property type="term" value="P:protein-containing complex assembly"/>
    <property type="evidence" value="ECO:0007669"/>
    <property type="project" value="EnsemblFungi"/>
</dbReference>
<dbReference type="PANTHER" id="PTHR46459:SF1">
    <property type="entry name" value="E1A-BINDING PROTEIN P400"/>
    <property type="match status" value="1"/>
</dbReference>
<evidence type="ECO:0000256" key="10">
    <source>
        <dbReference type="ARBA" id="ARBA00023242"/>
    </source>
</evidence>
<evidence type="ECO:0000259" key="17">
    <source>
        <dbReference type="PROSITE" id="PS50090"/>
    </source>
</evidence>
<dbReference type="Pfam" id="PF13921">
    <property type="entry name" value="Myb_DNA-bind_6"/>
    <property type="match status" value="1"/>
</dbReference>
<dbReference type="GO" id="GO:0006325">
    <property type="term" value="P:chromatin organization"/>
    <property type="evidence" value="ECO:0007669"/>
    <property type="project" value="UniProtKB-KW"/>
</dbReference>
<evidence type="ECO:0000256" key="16">
    <source>
        <dbReference type="SAM" id="MobiDB-lite"/>
    </source>
</evidence>
<feature type="region of interest" description="Disordered" evidence="16">
    <location>
        <begin position="210"/>
        <end position="255"/>
    </location>
</feature>
<evidence type="ECO:0000256" key="8">
    <source>
        <dbReference type="ARBA" id="ARBA00023163"/>
    </source>
</evidence>
<dbReference type="HOGENOM" id="CLU_004795_0_0_1"/>
<evidence type="ECO:0000256" key="2">
    <source>
        <dbReference type="ARBA" id="ARBA00008913"/>
    </source>
</evidence>
<evidence type="ECO:0000256" key="15">
    <source>
        <dbReference type="ARBA" id="ARBA00082479"/>
    </source>
</evidence>
<evidence type="ECO:0000256" key="7">
    <source>
        <dbReference type="ARBA" id="ARBA00023159"/>
    </source>
</evidence>
<keyword evidence="10" id="KW-0539">Nucleus</keyword>
<dbReference type="OrthoDB" id="5364245at2759"/>
<keyword evidence="5" id="KW-0156">Chromatin regulator</keyword>
<dbReference type="Gene3D" id="1.10.10.60">
    <property type="entry name" value="Homeodomain-like"/>
    <property type="match status" value="1"/>
</dbReference>
<feature type="domain" description="HSA" evidence="18">
    <location>
        <begin position="425"/>
        <end position="500"/>
    </location>
</feature>
<feature type="region of interest" description="Disordered" evidence="16">
    <location>
        <begin position="996"/>
        <end position="1032"/>
    </location>
</feature>
<dbReference type="AlphaFoldDB" id="J7S513"/>
<dbReference type="InterPro" id="IPR014012">
    <property type="entry name" value="HSA_dom"/>
</dbReference>
<evidence type="ECO:0000256" key="5">
    <source>
        <dbReference type="ARBA" id="ARBA00022853"/>
    </source>
</evidence>
<evidence type="ECO:0000259" key="18">
    <source>
        <dbReference type="PROSITE" id="PS51204"/>
    </source>
</evidence>
<evidence type="ECO:0000256" key="9">
    <source>
        <dbReference type="ARBA" id="ARBA00023204"/>
    </source>
</evidence>
<feature type="region of interest" description="Disordered" evidence="16">
    <location>
        <begin position="912"/>
        <end position="934"/>
    </location>
</feature>
<reference evidence="20" key="2">
    <citation type="submission" date="2012-08" db="EMBL/GenBank/DDBJ databases">
        <title>Genome sequence of Kazachstania naganishii.</title>
        <authorList>
            <person name="Gordon J.L."/>
            <person name="Armisen D."/>
            <person name="Proux-Wera E."/>
            <person name="OhEigeartaigh S.S."/>
            <person name="Byrne K.P."/>
            <person name="Wolfe K.H."/>
        </authorList>
    </citation>
    <scope>NUCLEOTIDE SEQUENCE [LARGE SCALE GENOMIC DNA]</scope>
    <source>
        <strain evidence="20">ATCC MYA-139 / BCRC 22969 / CBS 8797 / CCRC 22969 / KCTC 17520 / NBRC 10181 / NCYC 3082</strain>
    </source>
</reference>
<sequence length="1032" mass="115486">MNNNWSNPAVGGGPLQQQQIEQTRAVSLETLVDTRNKKLVELYCVSKLGELLDIVDEAKFQNDLDEFLAKNDIVKKGLRFHASSLPAQPHNLSHHVGPSLNLSNSAPHLQTGRQAAGGRNSLINSKKRSISTSSISNISKRESGSQSKNGGGKGSAGSTATRHSISIMGRPKSGTPQVSMVSPSESVDIGTGKSGDQFISVDVAGVPKQSFQEPVETAEMSQTTDVKARSQPASGTRKRELGSDSTGVKDSAEEPVAKRAKVHFDDSQYNSYHAEHRSADTEDDASRPARAMTQHIPYYVDPNLPTPKATPIETSHRSKNELVNRIHNQRDVKTSGFVPNNVNSKESILLLMKDIIPSKVAQGIPLAELRYMSQTLPLINLIPRAHKILTTDIINNALNEARITVVSSRIEELRRLGLWSLRQPKKFVDPFNNGDTHHSVLLNEAKWMADDFKEGKKYKMAVCITMAQAVADYWTYGKEHSCVETREPRFLSQEEQETANNPVDTDQEHPVGSDSELKPAAIIDAEDEAAQSNTESHTQGSPDSQGEVAADVESEIPSPVTTVASIDTKLLLKEPSEAAPMTTESLGSLVKDSTLNPAPSPQRNPAGPFKLTLSFDELNDNERAIAEDIPLYVGVKEEAGILGETQNEKPDVLPFALISKSMTTLEDDHFYKLIERQVIDDEQSLVQLSKRRGMFYGNRRSHYLRPPSVPSLRYLQNRTPTIWLPEDDQELVKNINNYAYNWELISANMVHMPSRSYLSNIERRTPWQCFERFVQLNERFNFNDLKGPRAHRAQMWLIEAHKFQQRQNRRISPLGVGAESIQRGHRRLRWASMFEVMRRCIKKRENMPRPNPTQSRKPLDCKNMKVPTPAEMSQLKAQRDEALRRDMQLRRTAKSRLQQKQTQAAQQAQQIKGAARAQTVPNPVKVEPTPQSLPPQRKLTEREIVESYSRKILLQKPNLSPELALKAAESYYKQIKEQQIHQARAEIIQRSGAQIVPGLPGHPVPNSMTANGTDVNKIKSPTPSEILQRYQK</sequence>
<proteinExistence type="inferred from homology"/>
<dbReference type="FunFam" id="1.10.10.60:FF:000484">
    <property type="entry name" value="Chromatin modification-related protein EAF1"/>
    <property type="match status" value="1"/>
</dbReference>
<dbReference type="EMBL" id="HE978316">
    <property type="protein sequence ID" value="CCK69604.1"/>
    <property type="molecule type" value="Genomic_DNA"/>
</dbReference>
<dbReference type="GO" id="GO:0003682">
    <property type="term" value="F:chromatin binding"/>
    <property type="evidence" value="ECO:0007669"/>
    <property type="project" value="TreeGrafter"/>
</dbReference>
<evidence type="ECO:0000313" key="20">
    <source>
        <dbReference type="Proteomes" id="UP000006310"/>
    </source>
</evidence>
<dbReference type="RefSeq" id="XP_022463850.1">
    <property type="nucleotide sequence ID" value="XM_022607234.1"/>
</dbReference>
<dbReference type="PROSITE" id="PS51204">
    <property type="entry name" value="HSA"/>
    <property type="match status" value="1"/>
</dbReference>
<accession>J7S513</accession>
<dbReference type="SUPFAM" id="SSF46689">
    <property type="entry name" value="Homeodomain-like"/>
    <property type="match status" value="1"/>
</dbReference>
<dbReference type="KEGG" id="kng:KNAG_0C05030"/>
<dbReference type="SMART" id="SM00717">
    <property type="entry name" value="SANT"/>
    <property type="match status" value="1"/>
</dbReference>
<dbReference type="OMA" id="KPLDCKN"/>
<evidence type="ECO:0000256" key="14">
    <source>
        <dbReference type="ARBA" id="ARBA00072841"/>
    </source>
</evidence>
<dbReference type="GO" id="GO:0005634">
    <property type="term" value="C:nucleus"/>
    <property type="evidence" value="ECO:0007669"/>
    <property type="project" value="UniProtKB-SubCell"/>
</dbReference>
<dbReference type="STRING" id="1071383.J7S513"/>
<name>J7S513_HUIN7</name>
<keyword evidence="8" id="KW-0804">Transcription</keyword>
<feature type="domain" description="Myb-like" evidence="17">
    <location>
        <begin position="723"/>
        <end position="777"/>
    </location>
</feature>